<dbReference type="InterPro" id="IPR029058">
    <property type="entry name" value="AB_hydrolase_fold"/>
</dbReference>
<dbReference type="InterPro" id="IPR042099">
    <property type="entry name" value="ANL_N_sf"/>
</dbReference>
<dbReference type="EMBL" id="PVWG01000050">
    <property type="protein sequence ID" value="PSB15945.1"/>
    <property type="molecule type" value="Genomic_DNA"/>
</dbReference>
<evidence type="ECO:0000259" key="3">
    <source>
        <dbReference type="PROSITE" id="PS50075"/>
    </source>
</evidence>
<dbReference type="SMART" id="SM00823">
    <property type="entry name" value="PKS_PP"/>
    <property type="match status" value="1"/>
</dbReference>
<dbReference type="Gene3D" id="3.40.50.1820">
    <property type="entry name" value="alpha/beta hydrolase"/>
    <property type="match status" value="1"/>
</dbReference>
<name>A0A2T1D601_9CYAN</name>
<dbReference type="FunFam" id="3.40.50.980:FF:000001">
    <property type="entry name" value="Non-ribosomal peptide synthetase"/>
    <property type="match status" value="1"/>
</dbReference>
<feature type="domain" description="Carrier" evidence="3">
    <location>
        <begin position="771"/>
        <end position="846"/>
    </location>
</feature>
<dbReference type="InterPro" id="IPR020845">
    <property type="entry name" value="AMP-binding_CS"/>
</dbReference>
<dbReference type="Gene3D" id="3.40.50.12780">
    <property type="entry name" value="N-terminal domain of ligase-like"/>
    <property type="match status" value="1"/>
</dbReference>
<sequence>MQPQDTSDVQETIAAPQTLEARSQLQLPVNRPKLASTLDQPAYQVFSLPDRLVQSLTTQTQGTIEAQSIILAAFKTLLYRYTQQEKISLGLILSNRESNQHHISELSADLHSRLKSRTLASDICKTLTLVSQESVWKSQPSERSKWLSNHSVIVTLIENVPDVEDKDQQLKEFKQHLCQFTDSPDLHLTILQSASSVSGFFRYNAALFDSDTIERLSGHFQVLLTGMLADLDCPIAPLPLLTQPEQHQLLVEWNSQPANYPQIPIYRHVEAHAVEYPTAIALRFGSQHLTYAELNQRANQLAHFLTHKGIRPGDRVAVCIQPSLEIAVCLLGILKAGGIYVPLDPTHPASRLAMILDDTDAAVLLTQAPLLSSLPQGIQTICLDREWDLICPFPTHNPDIELLLDQTAYIIYTSGTTGTPKGVAASHRNLVNYILATQDRLGFDRHDVMPAIARFTFSISLFELLSPLAAGGTLVILEREHILDFGRLTQTLEQLTMLHTVPSLMRQLLIYIQDNELDLTKFRRLKHVFTGGDTVAPDLLETLKNVFQNANVAVLYGCSEVSSLCATYPVPRNHVVTKSRVGKPFNNVSLRLYDLDQNLVPIGVAGEIYVGGAGVTNGYLNREDLTQEKFVTIDGQRFYRTGDLGRFNPDGNLEFLGRADFQIKLRGIRIELGDIEAALRQAPNVSEGVVMAHQLANGEKNLVAYLVLARKSDSTIESIRQFLQANLPDYMVPAAFVVLDEMPLNPNRKVDRRALPLPTAENVVSLKNLVPPSNEWEQKLTEIWEAVLDTHPIGVTDRFTDLGGHSLLATQIMHRIEQTYQRKLPVIAFFQAPTIREQAILLQQDSIAVSSIVPLQPKGSKPPLFGIHVMGRGLDFYRPLASHLGEDQPLYGLTSQMLDDEEMPPNDVKALATHYIENLRTLQPNGPYRLVGISFGGVIAFEMAQQLHAQGETVSLLGVFDTPAPGVGQKLPLRSRLFAYGSRFLKLKPSQGLARVKRRLLEKSLKKASGEKAYRWVYRTIGRPFPLELEDMIYAQHHQEASGVYAPELYPGQIVMFRAQDQEISVTAESDPRLGWGDLTIGGLEVHDIPGDHLGILKEPNVRVLAQALRQYLN</sequence>
<dbReference type="SUPFAM" id="SSF56801">
    <property type="entry name" value="Acetyl-CoA synthetase-like"/>
    <property type="match status" value="1"/>
</dbReference>
<dbReference type="Proteomes" id="UP000238634">
    <property type="component" value="Unassembled WGS sequence"/>
</dbReference>
<dbReference type="InterPro" id="IPR009081">
    <property type="entry name" value="PP-bd_ACP"/>
</dbReference>
<dbReference type="InterPro" id="IPR000873">
    <property type="entry name" value="AMP-dep_synth/lig_dom"/>
</dbReference>
<dbReference type="InterPro" id="IPR010071">
    <property type="entry name" value="AA_adenyl_dom"/>
</dbReference>
<keyword evidence="5" id="KW-1185">Reference proteome</keyword>
<dbReference type="GO" id="GO:0031177">
    <property type="term" value="F:phosphopantetheine binding"/>
    <property type="evidence" value="ECO:0007669"/>
    <property type="project" value="InterPro"/>
</dbReference>
<dbReference type="FunFam" id="3.30.300.30:FF:000010">
    <property type="entry name" value="Enterobactin synthetase component F"/>
    <property type="match status" value="1"/>
</dbReference>
<protein>
    <submittedName>
        <fullName evidence="4">Amino acid adenylation protein</fullName>
    </submittedName>
</protein>
<dbReference type="PROSITE" id="PS50075">
    <property type="entry name" value="CARRIER"/>
    <property type="match status" value="1"/>
</dbReference>
<proteinExistence type="predicted"/>
<dbReference type="PANTHER" id="PTHR45527">
    <property type="entry name" value="NONRIBOSOMAL PEPTIDE SYNTHETASE"/>
    <property type="match status" value="1"/>
</dbReference>
<dbReference type="SUPFAM" id="SSF47336">
    <property type="entry name" value="ACP-like"/>
    <property type="match status" value="1"/>
</dbReference>
<dbReference type="SUPFAM" id="SSF52777">
    <property type="entry name" value="CoA-dependent acyltransferases"/>
    <property type="match status" value="1"/>
</dbReference>
<dbReference type="GO" id="GO:0005737">
    <property type="term" value="C:cytoplasm"/>
    <property type="evidence" value="ECO:0007669"/>
    <property type="project" value="TreeGrafter"/>
</dbReference>
<dbReference type="PANTHER" id="PTHR45527:SF1">
    <property type="entry name" value="FATTY ACID SYNTHASE"/>
    <property type="match status" value="1"/>
</dbReference>
<reference evidence="4 5" key="2">
    <citation type="submission" date="2018-03" db="EMBL/GenBank/DDBJ databases">
        <title>The ancient ancestry and fast evolution of plastids.</title>
        <authorList>
            <person name="Moore K.R."/>
            <person name="Magnabosco C."/>
            <person name="Momper L."/>
            <person name="Gold D.A."/>
            <person name="Bosak T."/>
            <person name="Fournier G.P."/>
        </authorList>
    </citation>
    <scope>NUCLEOTIDE SEQUENCE [LARGE SCALE GENOMIC DNA]</scope>
    <source>
        <strain evidence="4 5">ULC007</strain>
    </source>
</reference>
<dbReference type="InterPro" id="IPR045851">
    <property type="entry name" value="AMP-bd_C_sf"/>
</dbReference>
<dbReference type="GO" id="GO:0043041">
    <property type="term" value="P:amino acid activation for nonribosomal peptide biosynthetic process"/>
    <property type="evidence" value="ECO:0007669"/>
    <property type="project" value="TreeGrafter"/>
</dbReference>
<comment type="caution">
    <text evidence="4">The sequence shown here is derived from an EMBL/GenBank/DDBJ whole genome shotgun (WGS) entry which is preliminary data.</text>
</comment>
<dbReference type="Gene3D" id="1.10.1200.10">
    <property type="entry name" value="ACP-like"/>
    <property type="match status" value="1"/>
</dbReference>
<dbReference type="InterPro" id="IPR025110">
    <property type="entry name" value="AMP-bd_C"/>
</dbReference>
<dbReference type="Gene3D" id="3.30.300.30">
    <property type="match status" value="1"/>
</dbReference>
<dbReference type="GO" id="GO:0044550">
    <property type="term" value="P:secondary metabolite biosynthetic process"/>
    <property type="evidence" value="ECO:0007669"/>
    <property type="project" value="TreeGrafter"/>
</dbReference>
<dbReference type="PROSITE" id="PS00455">
    <property type="entry name" value="AMP_BINDING"/>
    <property type="match status" value="1"/>
</dbReference>
<evidence type="ECO:0000256" key="2">
    <source>
        <dbReference type="ARBA" id="ARBA00022553"/>
    </source>
</evidence>
<accession>A0A2T1D601</accession>
<reference evidence="4 5" key="1">
    <citation type="submission" date="2018-02" db="EMBL/GenBank/DDBJ databases">
        <authorList>
            <person name="Cohen D.B."/>
            <person name="Kent A.D."/>
        </authorList>
    </citation>
    <scope>NUCLEOTIDE SEQUENCE [LARGE SCALE GENOMIC DNA]</scope>
    <source>
        <strain evidence="4 5">ULC007</strain>
    </source>
</reference>
<gene>
    <name evidence="4" type="ORF">C7B65_23105</name>
</gene>
<dbReference type="Gene3D" id="3.30.559.30">
    <property type="entry name" value="Nonribosomal peptide synthetase, condensation domain"/>
    <property type="match status" value="1"/>
</dbReference>
<dbReference type="Pfam" id="PF13193">
    <property type="entry name" value="AMP-binding_C"/>
    <property type="match status" value="1"/>
</dbReference>
<dbReference type="Pfam" id="PF00975">
    <property type="entry name" value="Thioesterase"/>
    <property type="match status" value="1"/>
</dbReference>
<organism evidence="4 5">
    <name type="scientific">Phormidesmis priestleyi ULC007</name>
    <dbReference type="NCBI Taxonomy" id="1920490"/>
    <lineage>
        <taxon>Bacteria</taxon>
        <taxon>Bacillati</taxon>
        <taxon>Cyanobacteriota</taxon>
        <taxon>Cyanophyceae</taxon>
        <taxon>Leptolyngbyales</taxon>
        <taxon>Leptolyngbyaceae</taxon>
        <taxon>Phormidesmis</taxon>
    </lineage>
</organism>
<evidence type="ECO:0000313" key="4">
    <source>
        <dbReference type="EMBL" id="PSB15945.1"/>
    </source>
</evidence>
<evidence type="ECO:0000256" key="1">
    <source>
        <dbReference type="ARBA" id="ARBA00022450"/>
    </source>
</evidence>
<dbReference type="InterPro" id="IPR020806">
    <property type="entry name" value="PKS_PP-bd"/>
</dbReference>
<dbReference type="InterPro" id="IPR036736">
    <property type="entry name" value="ACP-like_sf"/>
</dbReference>
<keyword evidence="1" id="KW-0596">Phosphopantetheine</keyword>
<dbReference type="Pfam" id="PF00501">
    <property type="entry name" value="AMP-binding"/>
    <property type="match status" value="1"/>
</dbReference>
<dbReference type="Pfam" id="PF00550">
    <property type="entry name" value="PP-binding"/>
    <property type="match status" value="1"/>
</dbReference>
<dbReference type="SUPFAM" id="SSF53474">
    <property type="entry name" value="alpha/beta-Hydrolases"/>
    <property type="match status" value="1"/>
</dbReference>
<evidence type="ECO:0000313" key="5">
    <source>
        <dbReference type="Proteomes" id="UP000238634"/>
    </source>
</evidence>
<dbReference type="NCBIfam" id="TIGR01733">
    <property type="entry name" value="AA-adenyl-dom"/>
    <property type="match status" value="1"/>
</dbReference>
<keyword evidence="2" id="KW-0597">Phosphoprotein</keyword>
<dbReference type="AlphaFoldDB" id="A0A2T1D601"/>
<dbReference type="InterPro" id="IPR001031">
    <property type="entry name" value="Thioesterase"/>
</dbReference>
<dbReference type="CDD" id="cd05930">
    <property type="entry name" value="A_NRPS"/>
    <property type="match status" value="1"/>
</dbReference>